<dbReference type="OrthoDB" id="7208816at2"/>
<organism evidence="6 7">
    <name type="scientific">Mesorhizobium qingshengii</name>
    <dbReference type="NCBI Taxonomy" id="1165689"/>
    <lineage>
        <taxon>Bacteria</taxon>
        <taxon>Pseudomonadati</taxon>
        <taxon>Pseudomonadota</taxon>
        <taxon>Alphaproteobacteria</taxon>
        <taxon>Hyphomicrobiales</taxon>
        <taxon>Phyllobacteriaceae</taxon>
        <taxon>Mesorhizobium</taxon>
    </lineage>
</organism>
<dbReference type="InterPro" id="IPR022211">
    <property type="entry name" value="PHBC_N"/>
</dbReference>
<evidence type="ECO:0000256" key="2">
    <source>
        <dbReference type="ARBA" id="ARBA00023315"/>
    </source>
</evidence>
<feature type="domain" description="Poly-beta-hydroxybutyrate polymerase N-terminal" evidence="5">
    <location>
        <begin position="45"/>
        <end position="85"/>
    </location>
</feature>
<feature type="region of interest" description="Disordered" evidence="3">
    <location>
        <begin position="1"/>
        <end position="21"/>
    </location>
</feature>
<dbReference type="InterPro" id="IPR029058">
    <property type="entry name" value="AB_hydrolase_fold"/>
</dbReference>
<reference evidence="6 7" key="1">
    <citation type="submission" date="2016-10" db="EMBL/GenBank/DDBJ databases">
        <authorList>
            <person name="de Groot N.N."/>
        </authorList>
    </citation>
    <scope>NUCLEOTIDE SEQUENCE [LARGE SCALE GENOMIC DNA]</scope>
    <source>
        <strain evidence="6 7">CGMCC 1.12097</strain>
    </source>
</reference>
<accession>A0A1G5ZV17</accession>
<keyword evidence="1" id="KW-0808">Transferase</keyword>
<evidence type="ECO:0000259" key="5">
    <source>
        <dbReference type="Pfam" id="PF12551"/>
    </source>
</evidence>
<dbReference type="EMBL" id="FMXM01000033">
    <property type="protein sequence ID" value="SDA98638.1"/>
    <property type="molecule type" value="Genomic_DNA"/>
</dbReference>
<dbReference type="GO" id="GO:0016746">
    <property type="term" value="F:acyltransferase activity"/>
    <property type="evidence" value="ECO:0007669"/>
    <property type="project" value="UniProtKB-KW"/>
</dbReference>
<dbReference type="PANTHER" id="PTHR36837:SF5">
    <property type="entry name" value="POLY-3-HYDROXYBUTYRATE SYNTHASE"/>
    <property type="match status" value="1"/>
</dbReference>
<dbReference type="AlphaFoldDB" id="A0A1G5ZV17"/>
<dbReference type="SUPFAM" id="SSF53474">
    <property type="entry name" value="alpha/beta-Hydrolases"/>
    <property type="match status" value="1"/>
</dbReference>
<dbReference type="GO" id="GO:0042619">
    <property type="term" value="P:poly-hydroxybutyrate biosynthetic process"/>
    <property type="evidence" value="ECO:0007669"/>
    <property type="project" value="InterPro"/>
</dbReference>
<sequence length="612" mass="67792">MATCGETRSRSPDSVSPVSDGDVALKPVHAAPGRCAAPENLDDTFRQVDRLVHAGMAQASFGISPISLLQALQDWGLHLAISPGKQYELCVKAIEKSARLATFLASCVERKGLSQPCISPLPQDRRFGHSGWQVFPFSAYQQSFLLWQQWWHNATSDVHGVSAKHERLVEFYSRQFLDMLSPSNFIGSNPEVLSKTIGEGGSNLWAGLANLVDDLARQSAGRPAAGTGNFRPGVEVAATPGDVVYRNEFIELIQYRPVTETVKSEPILIVPAWIMKYYILDLSPHNSLIRYLVAQGFTVFCISWRNPGREQREWSIDHYRRHGVMAAIDAVCDISSGAKVHAVGYCLGGTLLSIAASAMARDGDDRLKSLSLIAAQIDFEEPGELGLFIDESQVSMLEDLMWSEGFLDQRRMAGAFQMLRSQDLIWSRIVREYLIGERPQMSDLMAWNADATRMPYRMQSEYLRQLYLGNDLSQGRFQVDGRPVHVEDIKVPVFALGTVTDHVAPWRSVFKLTHLLDTNVDFVLTSGGHNAGVVSEPGHRGRSYKRLQHVSGQPHPDPETWSASAAAVDGSWWREWADWLALHSGAVIPPPGGGTERYPPVCAAPGRYVLEP</sequence>
<evidence type="ECO:0000259" key="4">
    <source>
        <dbReference type="Pfam" id="PF07167"/>
    </source>
</evidence>
<dbReference type="Pfam" id="PF12551">
    <property type="entry name" value="PHBC_N"/>
    <property type="match status" value="1"/>
</dbReference>
<dbReference type="InterPro" id="IPR010941">
    <property type="entry name" value="PhaC_N"/>
</dbReference>
<evidence type="ECO:0000256" key="1">
    <source>
        <dbReference type="ARBA" id="ARBA00022679"/>
    </source>
</evidence>
<keyword evidence="2" id="KW-0012">Acyltransferase</keyword>
<proteinExistence type="predicted"/>
<evidence type="ECO:0000313" key="6">
    <source>
        <dbReference type="EMBL" id="SDA98638.1"/>
    </source>
</evidence>
<evidence type="ECO:0000256" key="3">
    <source>
        <dbReference type="SAM" id="MobiDB-lite"/>
    </source>
</evidence>
<dbReference type="STRING" id="1165689.SAMN02927914_06280"/>
<dbReference type="Pfam" id="PF07167">
    <property type="entry name" value="PhaC_N"/>
    <property type="match status" value="1"/>
</dbReference>
<evidence type="ECO:0000313" key="7">
    <source>
        <dbReference type="Proteomes" id="UP000198588"/>
    </source>
</evidence>
<feature type="domain" description="Poly-beta-hydroxybutyrate polymerase N-terminal" evidence="4">
    <location>
        <begin position="123"/>
        <end position="292"/>
    </location>
</feature>
<dbReference type="InterPro" id="IPR051321">
    <property type="entry name" value="PHA/PHB_synthase"/>
</dbReference>
<dbReference type="Proteomes" id="UP000198588">
    <property type="component" value="Unassembled WGS sequence"/>
</dbReference>
<protein>
    <submittedName>
        <fullName evidence="6">Polyhydroxyalkanoate synthase</fullName>
    </submittedName>
</protein>
<dbReference type="PANTHER" id="PTHR36837">
    <property type="entry name" value="POLY(3-HYDROXYALKANOATE) POLYMERASE SUBUNIT PHAC"/>
    <property type="match status" value="1"/>
</dbReference>
<gene>
    <name evidence="6" type="ORF">SAMN02927914_06280</name>
</gene>
<dbReference type="Gene3D" id="3.40.50.1820">
    <property type="entry name" value="alpha/beta hydrolase"/>
    <property type="match status" value="1"/>
</dbReference>
<name>A0A1G5ZV17_9HYPH</name>